<keyword evidence="1" id="KW-1133">Transmembrane helix</keyword>
<sequence>MELEIMAIGAVIIALCAVPFIATVRIRKKEEKVLLDGLNTIAKSHHSDVGIHDFGVDFAIGLSSAKNHLFFYKEQKKGKTITECIPINLIQSCMIHKVKRRVKTKKGTEEVLQRLELVFNLHGSEPSTCSLPFYDSEQHYQPSGELPLIEMWELTIKEARRFYPT</sequence>
<keyword evidence="1" id="KW-0812">Transmembrane</keyword>
<name>A0A6I1E2V1_9FLAO</name>
<protein>
    <submittedName>
        <fullName evidence="2">Uncharacterized protein</fullName>
    </submittedName>
</protein>
<dbReference type="EMBL" id="WELG01000001">
    <property type="protein sequence ID" value="KAB7530281.1"/>
    <property type="molecule type" value="Genomic_DNA"/>
</dbReference>
<dbReference type="RefSeq" id="WP_152130213.1">
    <property type="nucleotide sequence ID" value="NZ_WELG01000001.1"/>
</dbReference>
<keyword evidence="1" id="KW-0472">Membrane</keyword>
<evidence type="ECO:0000313" key="2">
    <source>
        <dbReference type="EMBL" id="KAB7530281.1"/>
    </source>
</evidence>
<dbReference type="Proteomes" id="UP000429785">
    <property type="component" value="Unassembled WGS sequence"/>
</dbReference>
<proteinExistence type="predicted"/>
<feature type="transmembrane region" description="Helical" evidence="1">
    <location>
        <begin position="6"/>
        <end position="24"/>
    </location>
</feature>
<organism evidence="2 3">
    <name type="scientific">Flagellimonas olearia</name>
    <dbReference type="NCBI Taxonomy" id="552546"/>
    <lineage>
        <taxon>Bacteria</taxon>
        <taxon>Pseudomonadati</taxon>
        <taxon>Bacteroidota</taxon>
        <taxon>Flavobacteriia</taxon>
        <taxon>Flavobacteriales</taxon>
        <taxon>Flavobacteriaceae</taxon>
        <taxon>Flagellimonas</taxon>
    </lineage>
</organism>
<comment type="caution">
    <text evidence="2">The sequence shown here is derived from an EMBL/GenBank/DDBJ whole genome shotgun (WGS) entry which is preliminary data.</text>
</comment>
<gene>
    <name evidence="2" type="ORF">F8C76_01880</name>
</gene>
<dbReference type="AlphaFoldDB" id="A0A6I1E2V1"/>
<evidence type="ECO:0000313" key="3">
    <source>
        <dbReference type="Proteomes" id="UP000429785"/>
    </source>
</evidence>
<dbReference type="OrthoDB" id="1524706at2"/>
<evidence type="ECO:0000256" key="1">
    <source>
        <dbReference type="SAM" id="Phobius"/>
    </source>
</evidence>
<reference evidence="2 3" key="1">
    <citation type="submission" date="2019-10" db="EMBL/GenBank/DDBJ databases">
        <title>Muricauda olearia CL-SS4 JCM15563 genome.</title>
        <authorList>
            <person name="Liu L."/>
        </authorList>
    </citation>
    <scope>NUCLEOTIDE SEQUENCE [LARGE SCALE GENOMIC DNA]</scope>
    <source>
        <strain evidence="2 3">CL-SS4</strain>
    </source>
</reference>
<accession>A0A6I1E2V1</accession>